<gene>
    <name evidence="5" type="ORF">IDM40_19000</name>
</gene>
<evidence type="ECO:0000256" key="3">
    <source>
        <dbReference type="ARBA" id="ARBA00022729"/>
    </source>
</evidence>
<proteinExistence type="inferred from homology"/>
<evidence type="ECO:0000256" key="4">
    <source>
        <dbReference type="SAM" id="MobiDB-lite"/>
    </source>
</evidence>
<protein>
    <submittedName>
        <fullName evidence="5">Zinc ABC transporter substrate-binding protein</fullName>
    </submittedName>
</protein>
<keyword evidence="2" id="KW-0813">Transport</keyword>
<dbReference type="PROSITE" id="PS51257">
    <property type="entry name" value="PROKAR_LIPOPROTEIN"/>
    <property type="match status" value="1"/>
</dbReference>
<dbReference type="Gene3D" id="3.40.50.1980">
    <property type="entry name" value="Nitrogenase molybdenum iron protein domain"/>
    <property type="match status" value="2"/>
</dbReference>
<evidence type="ECO:0000313" key="5">
    <source>
        <dbReference type="EMBL" id="MBE3000768.1"/>
    </source>
</evidence>
<dbReference type="Proteomes" id="UP000806528">
    <property type="component" value="Unassembled WGS sequence"/>
</dbReference>
<dbReference type="SUPFAM" id="SSF53807">
    <property type="entry name" value="Helical backbone' metal receptor"/>
    <property type="match status" value="1"/>
</dbReference>
<dbReference type="RefSeq" id="WP_193123371.1">
    <property type="nucleotide sequence ID" value="NZ_JADBGI010000017.1"/>
</dbReference>
<comment type="similarity">
    <text evidence="1">Belongs to the bacterial solute-binding protein 9 family.</text>
</comment>
<feature type="compositionally biased region" description="Basic and acidic residues" evidence="4">
    <location>
        <begin position="135"/>
        <end position="163"/>
    </location>
</feature>
<name>A0ABR9PA98_9ACTN</name>
<dbReference type="Pfam" id="PF01297">
    <property type="entry name" value="ZnuA"/>
    <property type="match status" value="1"/>
</dbReference>
<feature type="region of interest" description="Disordered" evidence="4">
    <location>
        <begin position="128"/>
        <end position="163"/>
    </location>
</feature>
<dbReference type="EMBL" id="JADBGI010000017">
    <property type="protein sequence ID" value="MBE3000768.1"/>
    <property type="molecule type" value="Genomic_DNA"/>
</dbReference>
<dbReference type="PANTHER" id="PTHR42953:SF3">
    <property type="entry name" value="HIGH-AFFINITY ZINC UPTAKE SYSTEM PROTEIN ZNUA"/>
    <property type="match status" value="1"/>
</dbReference>
<comment type="caution">
    <text evidence="5">The sequence shown here is derived from an EMBL/GenBank/DDBJ whole genome shotgun (WGS) entry which is preliminary data.</text>
</comment>
<dbReference type="InterPro" id="IPR006127">
    <property type="entry name" value="ZnuA-like"/>
</dbReference>
<keyword evidence="6" id="KW-1185">Reference proteome</keyword>
<accession>A0ABR9PA98</accession>
<evidence type="ECO:0000256" key="2">
    <source>
        <dbReference type="ARBA" id="ARBA00022448"/>
    </source>
</evidence>
<dbReference type="InterPro" id="IPR050492">
    <property type="entry name" value="Bact_metal-bind_prot9"/>
</dbReference>
<dbReference type="PANTHER" id="PTHR42953">
    <property type="entry name" value="HIGH-AFFINITY ZINC UPTAKE SYSTEM PROTEIN ZNUA-RELATED"/>
    <property type="match status" value="1"/>
</dbReference>
<keyword evidence="3" id="KW-0732">Signal</keyword>
<sequence>MRTGTTVRTAAVGAATLMTLTACGGQGSEANGVSPEEAEMTLVTGVYPLEWLATEIGGERVSVSQLTEPGAEPHDLELTGRQIGEVSEADIAFYVDGLQPAVDEAVDQEASDTALDVASVVDLIPVEDIEGDDDGHDHEHDHEHEDEGGDGHDHDHGDHDPHFWLDTERMEEAAAALAERMGEVDPEGADAYEANADQVSQELAAIGEEYDEGLASCEHHDVVVGHTAFTYLTEAHGLEQVGVSGVDPDTEPSPSQIAEISDVVEERDINTVFTEPLMPAETAETIAGETGADVEVLDPLEGVTEDSPGDDYPSIMRGNLEALTGALECS</sequence>
<organism evidence="5 6">
    <name type="scientific">Nocardiopsis coralli</name>
    <dbReference type="NCBI Taxonomy" id="2772213"/>
    <lineage>
        <taxon>Bacteria</taxon>
        <taxon>Bacillati</taxon>
        <taxon>Actinomycetota</taxon>
        <taxon>Actinomycetes</taxon>
        <taxon>Streptosporangiales</taxon>
        <taxon>Nocardiopsidaceae</taxon>
        <taxon>Nocardiopsis</taxon>
    </lineage>
</organism>
<evidence type="ECO:0000313" key="6">
    <source>
        <dbReference type="Proteomes" id="UP000806528"/>
    </source>
</evidence>
<reference evidence="5 6" key="1">
    <citation type="submission" date="2020-09" db="EMBL/GenBank/DDBJ databases">
        <title>Diversity and distribution of actinomycetes associated with coral in the coast of Hainan.</title>
        <authorList>
            <person name="Li F."/>
        </authorList>
    </citation>
    <scope>NUCLEOTIDE SEQUENCE [LARGE SCALE GENOMIC DNA]</scope>
    <source>
        <strain evidence="5 6">HNM0947</strain>
    </source>
</reference>
<evidence type="ECO:0000256" key="1">
    <source>
        <dbReference type="ARBA" id="ARBA00011028"/>
    </source>
</evidence>